<gene>
    <name evidence="4" type="ORF">GRAN_3675</name>
</gene>
<feature type="chain" id="PRO_5020972241" evidence="2">
    <location>
        <begin position="20"/>
        <end position="498"/>
    </location>
</feature>
<dbReference type="InterPro" id="IPR005181">
    <property type="entry name" value="SASA"/>
</dbReference>
<dbReference type="PANTHER" id="PTHR22901">
    <property type="entry name" value="SIALATE O-ACETYLESTERASE"/>
    <property type="match status" value="1"/>
</dbReference>
<dbReference type="SUPFAM" id="SSF52266">
    <property type="entry name" value="SGNH hydrolase"/>
    <property type="match status" value="1"/>
</dbReference>
<dbReference type="PANTHER" id="PTHR22901:SF0">
    <property type="entry name" value="SIALATE O-ACETYLESTERASE"/>
    <property type="match status" value="1"/>
</dbReference>
<dbReference type="Proteomes" id="UP000289437">
    <property type="component" value="Unassembled WGS sequence"/>
</dbReference>
<dbReference type="Gene3D" id="3.40.50.1110">
    <property type="entry name" value="SGNH hydrolase"/>
    <property type="match status" value="1"/>
</dbReference>
<dbReference type="GO" id="GO:0001681">
    <property type="term" value="F:sialate O-acetylesterase activity"/>
    <property type="evidence" value="ECO:0007669"/>
    <property type="project" value="InterPro"/>
</dbReference>
<evidence type="ECO:0000259" key="3">
    <source>
        <dbReference type="Pfam" id="PF03629"/>
    </source>
</evidence>
<dbReference type="InterPro" id="IPR039329">
    <property type="entry name" value="SIAE"/>
</dbReference>
<dbReference type="OrthoDB" id="9795554at2"/>
<comment type="caution">
    <text evidence="4">The sequence shown here is derived from an EMBL/GenBank/DDBJ whole genome shotgun (WGS) entry which is preliminary data.</text>
</comment>
<evidence type="ECO:0000256" key="1">
    <source>
        <dbReference type="ARBA" id="ARBA00022801"/>
    </source>
</evidence>
<dbReference type="EMBL" id="RDSM01000003">
    <property type="protein sequence ID" value="RXH54571.1"/>
    <property type="molecule type" value="Genomic_DNA"/>
</dbReference>
<proteinExistence type="predicted"/>
<dbReference type="AlphaFoldDB" id="A0A4Q0SZC1"/>
<dbReference type="Pfam" id="PF03629">
    <property type="entry name" value="SASA"/>
    <property type="match status" value="2"/>
</dbReference>
<reference evidence="5" key="2">
    <citation type="submission" date="2019-02" db="EMBL/GenBank/DDBJ databases">
        <title>Granulicella sibirica sp. nov., a psychrotolerant acidobacterium isolated from an organic soil layer in forested tundra, West Siberia.</title>
        <authorList>
            <person name="Oshkin I.Y."/>
            <person name="Kulichevskaya I.S."/>
            <person name="Rijpstra W.I.C."/>
            <person name="Sinninghe Damste J.S."/>
            <person name="Rakitin A.L."/>
            <person name="Ravin N.V."/>
            <person name="Dedysh S.N."/>
        </authorList>
    </citation>
    <scope>NUCLEOTIDE SEQUENCE [LARGE SCALE GENOMIC DNA]</scope>
    <source>
        <strain evidence="5">AF10</strain>
    </source>
</reference>
<evidence type="ECO:0000313" key="5">
    <source>
        <dbReference type="Proteomes" id="UP000289437"/>
    </source>
</evidence>
<keyword evidence="2" id="KW-0732">Signal</keyword>
<name>A0A4Q0SZC1_9BACT</name>
<dbReference type="InterPro" id="IPR036514">
    <property type="entry name" value="SGNH_hydro_sf"/>
</dbReference>
<feature type="domain" description="Sialate O-acetylesterase" evidence="3">
    <location>
        <begin position="105"/>
        <end position="224"/>
    </location>
</feature>
<feature type="signal peptide" evidence="2">
    <location>
        <begin position="1"/>
        <end position="19"/>
    </location>
</feature>
<feature type="domain" description="Sialate O-acetylesterase" evidence="3">
    <location>
        <begin position="272"/>
        <end position="390"/>
    </location>
</feature>
<dbReference type="GO" id="GO:0005975">
    <property type="term" value="P:carbohydrate metabolic process"/>
    <property type="evidence" value="ECO:0007669"/>
    <property type="project" value="TreeGrafter"/>
</dbReference>
<accession>A0A4Q0SZC1</accession>
<organism evidence="4 5">
    <name type="scientific">Granulicella sibirica</name>
    <dbReference type="NCBI Taxonomy" id="2479048"/>
    <lineage>
        <taxon>Bacteria</taxon>
        <taxon>Pseudomonadati</taxon>
        <taxon>Acidobacteriota</taxon>
        <taxon>Terriglobia</taxon>
        <taxon>Terriglobales</taxon>
        <taxon>Acidobacteriaceae</taxon>
        <taxon>Granulicella</taxon>
    </lineage>
</organism>
<sequence>MRLAATLLLATLCTASPLAAEVALPHVLSDHAVLQREKPVRIWGSAAPSENVTVKFHGQTVTAQADTFGLWEAWLKPEAAGGPFTLTVSGDATATPLQRTDILVGDVWIASGQSNMEMPLKGFNGAPLKDQEKEIAAASQPKLRLLLQKKRTSATPLGDSEDTWTQCTPDTAKDFSAVAYFFGREISNKEHVPIGLIDTTWGGTPAHSWISPQGIAYANLPSVATDAGKIAQDQGSADALKARYAIEDAALKAAGKPLPTHPRLPSDHGGSWTPGTLFNAMIAPYTMYTIKGAIWYQGETDASAERAPNYNRVLTALIQDWRRQWAQGEFPFLFVQISSFGNGTEWGTLRDAQRRTLELGGTGMAVTLDVGLAANIHPPDKQTVGNRLALSALQDVYGEKLEGTSPLFVEATPEGSAMRVWFSHAEGLTTKGKPLGGFEIAGADRKYVPATGTIEKNTILLSSPSVPAPRYVRYAWTGTVNDWLYNAAGLPAGSFTSE</sequence>
<protein>
    <submittedName>
        <fullName evidence="4">Sialic acid-specific 9-O-acetylesterase</fullName>
    </submittedName>
</protein>
<dbReference type="RefSeq" id="WP_128914337.1">
    <property type="nucleotide sequence ID" value="NZ_RDSM01000003.1"/>
</dbReference>
<reference evidence="4 5" key="1">
    <citation type="submission" date="2018-11" db="EMBL/GenBank/DDBJ databases">
        <authorList>
            <person name="Mardanov A.V."/>
            <person name="Ravin N.V."/>
            <person name="Dedysh S.N."/>
        </authorList>
    </citation>
    <scope>NUCLEOTIDE SEQUENCE [LARGE SCALE GENOMIC DNA]</scope>
    <source>
        <strain evidence="4 5">AF10</strain>
    </source>
</reference>
<evidence type="ECO:0000313" key="4">
    <source>
        <dbReference type="EMBL" id="RXH54571.1"/>
    </source>
</evidence>
<evidence type="ECO:0000256" key="2">
    <source>
        <dbReference type="SAM" id="SignalP"/>
    </source>
</evidence>
<keyword evidence="1" id="KW-0378">Hydrolase</keyword>
<keyword evidence="5" id="KW-1185">Reference proteome</keyword>